<dbReference type="OrthoDB" id="10042427at2759"/>
<protein>
    <submittedName>
        <fullName evidence="1">Uncharacterized protein</fullName>
    </submittedName>
</protein>
<organism evidence="1 2">
    <name type="scientific">Phrynocephalus forsythii</name>
    <dbReference type="NCBI Taxonomy" id="171643"/>
    <lineage>
        <taxon>Eukaryota</taxon>
        <taxon>Metazoa</taxon>
        <taxon>Chordata</taxon>
        <taxon>Craniata</taxon>
        <taxon>Vertebrata</taxon>
        <taxon>Euteleostomi</taxon>
        <taxon>Lepidosauria</taxon>
        <taxon>Squamata</taxon>
        <taxon>Bifurcata</taxon>
        <taxon>Unidentata</taxon>
        <taxon>Episquamata</taxon>
        <taxon>Toxicofera</taxon>
        <taxon>Iguania</taxon>
        <taxon>Acrodonta</taxon>
        <taxon>Agamidae</taxon>
        <taxon>Agaminae</taxon>
        <taxon>Phrynocephalus</taxon>
    </lineage>
</organism>
<reference evidence="1" key="1">
    <citation type="journal article" date="2023" name="DNA Res.">
        <title>Chromosome-level genome assembly of Phrynocephalus forsythii using third-generation DNA sequencing and Hi-C analysis.</title>
        <authorList>
            <person name="Qi Y."/>
            <person name="Zhao W."/>
            <person name="Zhao Y."/>
            <person name="Niu C."/>
            <person name="Cao S."/>
            <person name="Zhang Y."/>
        </authorList>
    </citation>
    <scope>NUCLEOTIDE SEQUENCE</scope>
    <source>
        <tissue evidence="1">Muscle</tissue>
    </source>
</reference>
<sequence>MPACTRVAKTQEVLQCLKLKEVLLHPPYSHDLAPCCVNLFPKTKEHLKGHHFHSDNKVKAAIQSCCCGILLRWVCRTSHAFVQVCGKGWGLCPKVNSALHRGKCTYQVQKEF</sequence>
<dbReference type="GO" id="GO:0003676">
    <property type="term" value="F:nucleic acid binding"/>
    <property type="evidence" value="ECO:0007669"/>
    <property type="project" value="InterPro"/>
</dbReference>
<name>A0A9Q1AYY6_9SAUR</name>
<dbReference type="InterPro" id="IPR036397">
    <property type="entry name" value="RNaseH_sf"/>
</dbReference>
<evidence type="ECO:0000313" key="1">
    <source>
        <dbReference type="EMBL" id="KAJ7320376.1"/>
    </source>
</evidence>
<dbReference type="Gene3D" id="3.30.420.10">
    <property type="entry name" value="Ribonuclease H-like superfamily/Ribonuclease H"/>
    <property type="match status" value="1"/>
</dbReference>
<dbReference type="EMBL" id="JAPFRF010000010">
    <property type="protein sequence ID" value="KAJ7320376.1"/>
    <property type="molecule type" value="Genomic_DNA"/>
</dbReference>
<gene>
    <name evidence="1" type="ORF">JRQ81_019887</name>
</gene>
<evidence type="ECO:0000313" key="2">
    <source>
        <dbReference type="Proteomes" id="UP001142489"/>
    </source>
</evidence>
<dbReference type="Proteomes" id="UP001142489">
    <property type="component" value="Unassembled WGS sequence"/>
</dbReference>
<dbReference type="AlphaFoldDB" id="A0A9Q1AYY6"/>
<accession>A0A9Q1AYY6</accession>
<proteinExistence type="predicted"/>
<keyword evidence="2" id="KW-1185">Reference proteome</keyword>
<comment type="caution">
    <text evidence="1">The sequence shown here is derived from an EMBL/GenBank/DDBJ whole genome shotgun (WGS) entry which is preliminary data.</text>
</comment>